<gene>
    <name evidence="2" type="ORF">A3C06_01750</name>
</gene>
<evidence type="ECO:0000313" key="3">
    <source>
        <dbReference type="Proteomes" id="UP000177565"/>
    </source>
</evidence>
<accession>A0A1G2MU98</accession>
<organism evidence="2 3">
    <name type="scientific">Candidatus Taylorbacteria bacterium RIFCSPHIGHO2_02_FULL_46_13</name>
    <dbReference type="NCBI Taxonomy" id="1802312"/>
    <lineage>
        <taxon>Bacteria</taxon>
        <taxon>Candidatus Tayloriibacteriota</taxon>
    </lineage>
</organism>
<name>A0A1G2MU98_9BACT</name>
<sequence>MEIHLPSMWLGVVLGLLLWVFIRLVRAKLLANMREFNAERDRIERECAAEAERERIEQVRFAEAERERRQQEALQAVF</sequence>
<proteinExistence type="predicted"/>
<reference evidence="2 3" key="1">
    <citation type="journal article" date="2016" name="Nat. Commun.">
        <title>Thousands of microbial genomes shed light on interconnected biogeochemical processes in an aquifer system.</title>
        <authorList>
            <person name="Anantharaman K."/>
            <person name="Brown C.T."/>
            <person name="Hug L.A."/>
            <person name="Sharon I."/>
            <person name="Castelle C.J."/>
            <person name="Probst A.J."/>
            <person name="Thomas B.C."/>
            <person name="Singh A."/>
            <person name="Wilkins M.J."/>
            <person name="Karaoz U."/>
            <person name="Brodie E.L."/>
            <person name="Williams K.H."/>
            <person name="Hubbard S.S."/>
            <person name="Banfield J.F."/>
        </authorList>
    </citation>
    <scope>NUCLEOTIDE SEQUENCE [LARGE SCALE GENOMIC DNA]</scope>
</reference>
<dbReference type="Proteomes" id="UP000177565">
    <property type="component" value="Unassembled WGS sequence"/>
</dbReference>
<protein>
    <submittedName>
        <fullName evidence="2">Uncharacterized protein</fullName>
    </submittedName>
</protein>
<keyword evidence="1" id="KW-0175">Coiled coil</keyword>
<feature type="coiled-coil region" evidence="1">
    <location>
        <begin position="26"/>
        <end position="53"/>
    </location>
</feature>
<evidence type="ECO:0000256" key="1">
    <source>
        <dbReference type="SAM" id="Coils"/>
    </source>
</evidence>
<evidence type="ECO:0000313" key="2">
    <source>
        <dbReference type="EMBL" id="OHA26662.1"/>
    </source>
</evidence>
<dbReference type="EMBL" id="MHRQ01000018">
    <property type="protein sequence ID" value="OHA26662.1"/>
    <property type="molecule type" value="Genomic_DNA"/>
</dbReference>
<dbReference type="STRING" id="1802312.A3C06_01750"/>
<comment type="caution">
    <text evidence="2">The sequence shown here is derived from an EMBL/GenBank/DDBJ whole genome shotgun (WGS) entry which is preliminary data.</text>
</comment>
<dbReference type="AlphaFoldDB" id="A0A1G2MU98"/>